<sequence length="300" mass="33990">MIETSQLQTLVAVARAKSFSKAAEDLSVTQSAISQSIKNLENKIEVKLFKRSGKKVVLTQEGEKLFSLASNFLGNLGDTLEEIQHDKESMSGKVRIGTLTGVGKSWLAHEMLEYAKEWDDLTVQITLGFQEDLVRAFESYRLDFLILPEESLPTVGEKALLSEEISTVVYPKDADFEIDPENLNLEDLSRIPTILFEEEDHLLQKWSREIFGKFPKKLNVRYIINSHGNMLQAVKEGMGMAVVPKHVLSRSYFKDHVNTLGEKYEVSNGKFYIVYHKGSEDLLRIQSTLSMLTKSENPLN</sequence>
<comment type="similarity">
    <text evidence="1">Belongs to the LysR transcriptional regulatory family.</text>
</comment>
<accession>A0A1Y5FFK9</accession>
<dbReference type="AlphaFoldDB" id="A0A1Y5FFK9"/>
<reference evidence="7" key="1">
    <citation type="journal article" date="2017" name="Proc. Natl. Acad. Sci. U.S.A.">
        <title>Simulation of Deepwater Horizon oil plume reveals substrate specialization within a complex community of hydrocarbon-degraders.</title>
        <authorList>
            <person name="Hu P."/>
            <person name="Dubinsky E.A."/>
            <person name="Probst A.J."/>
            <person name="Wang J."/>
            <person name="Sieber C.M.K."/>
            <person name="Tom L.M."/>
            <person name="Gardinali P."/>
            <person name="Banfield J.F."/>
            <person name="Atlas R.M."/>
            <person name="Andersen G.L."/>
        </authorList>
    </citation>
    <scope>NUCLEOTIDE SEQUENCE [LARGE SCALE GENOMIC DNA]</scope>
</reference>
<keyword evidence="4" id="KW-0804">Transcription</keyword>
<dbReference type="EMBL" id="MAAO01000005">
    <property type="protein sequence ID" value="OUR97943.1"/>
    <property type="molecule type" value="Genomic_DNA"/>
</dbReference>
<keyword evidence="3" id="KW-0238">DNA-binding</keyword>
<organism evidence="6 7">
    <name type="scientific">Halobacteriovorax marinus</name>
    <dbReference type="NCBI Taxonomy" id="97084"/>
    <lineage>
        <taxon>Bacteria</taxon>
        <taxon>Pseudomonadati</taxon>
        <taxon>Bdellovibrionota</taxon>
        <taxon>Bacteriovoracia</taxon>
        <taxon>Bacteriovoracales</taxon>
        <taxon>Halobacteriovoraceae</taxon>
        <taxon>Halobacteriovorax</taxon>
    </lineage>
</organism>
<evidence type="ECO:0000256" key="4">
    <source>
        <dbReference type="ARBA" id="ARBA00023163"/>
    </source>
</evidence>
<evidence type="ECO:0000256" key="1">
    <source>
        <dbReference type="ARBA" id="ARBA00009437"/>
    </source>
</evidence>
<dbReference type="Pfam" id="PF00126">
    <property type="entry name" value="HTH_1"/>
    <property type="match status" value="1"/>
</dbReference>
<dbReference type="InterPro" id="IPR000847">
    <property type="entry name" value="LysR_HTH_N"/>
</dbReference>
<dbReference type="Pfam" id="PF03466">
    <property type="entry name" value="LysR_substrate"/>
    <property type="match status" value="1"/>
</dbReference>
<dbReference type="PANTHER" id="PTHR30126:SF40">
    <property type="entry name" value="HTH-TYPE TRANSCRIPTIONAL REGULATOR GLTR"/>
    <property type="match status" value="1"/>
</dbReference>
<dbReference type="PROSITE" id="PS50931">
    <property type="entry name" value="HTH_LYSR"/>
    <property type="match status" value="1"/>
</dbReference>
<name>A0A1Y5FFK9_9BACT</name>
<dbReference type="GO" id="GO:0003700">
    <property type="term" value="F:DNA-binding transcription factor activity"/>
    <property type="evidence" value="ECO:0007669"/>
    <property type="project" value="InterPro"/>
</dbReference>
<evidence type="ECO:0000256" key="2">
    <source>
        <dbReference type="ARBA" id="ARBA00023015"/>
    </source>
</evidence>
<evidence type="ECO:0000313" key="6">
    <source>
        <dbReference type="EMBL" id="OUR97943.1"/>
    </source>
</evidence>
<comment type="caution">
    <text evidence="6">The sequence shown here is derived from an EMBL/GenBank/DDBJ whole genome shotgun (WGS) entry which is preliminary data.</text>
</comment>
<dbReference type="PRINTS" id="PR00039">
    <property type="entry name" value="HTHLYSR"/>
</dbReference>
<dbReference type="Gene3D" id="3.40.190.10">
    <property type="entry name" value="Periplasmic binding protein-like II"/>
    <property type="match status" value="2"/>
</dbReference>
<dbReference type="InterPro" id="IPR036390">
    <property type="entry name" value="WH_DNA-bd_sf"/>
</dbReference>
<evidence type="ECO:0000313" key="7">
    <source>
        <dbReference type="Proteomes" id="UP000196531"/>
    </source>
</evidence>
<proteinExistence type="inferred from homology"/>
<dbReference type="SUPFAM" id="SSF46785">
    <property type="entry name" value="Winged helix' DNA-binding domain"/>
    <property type="match status" value="1"/>
</dbReference>
<evidence type="ECO:0000256" key="3">
    <source>
        <dbReference type="ARBA" id="ARBA00023125"/>
    </source>
</evidence>
<dbReference type="FunFam" id="1.10.10.10:FF:000001">
    <property type="entry name" value="LysR family transcriptional regulator"/>
    <property type="match status" value="1"/>
</dbReference>
<feature type="domain" description="HTH lysR-type" evidence="5">
    <location>
        <begin position="2"/>
        <end position="59"/>
    </location>
</feature>
<gene>
    <name evidence="6" type="ORF">A9Q84_07035</name>
</gene>
<dbReference type="InterPro" id="IPR036388">
    <property type="entry name" value="WH-like_DNA-bd_sf"/>
</dbReference>
<keyword evidence="2" id="KW-0805">Transcription regulation</keyword>
<protein>
    <recommendedName>
        <fullName evidence="5">HTH lysR-type domain-containing protein</fullName>
    </recommendedName>
</protein>
<dbReference type="InterPro" id="IPR005119">
    <property type="entry name" value="LysR_subst-bd"/>
</dbReference>
<evidence type="ECO:0000259" key="5">
    <source>
        <dbReference type="PROSITE" id="PS50931"/>
    </source>
</evidence>
<dbReference type="Gene3D" id="1.10.10.10">
    <property type="entry name" value="Winged helix-like DNA-binding domain superfamily/Winged helix DNA-binding domain"/>
    <property type="match status" value="1"/>
</dbReference>
<dbReference type="CDD" id="cd05466">
    <property type="entry name" value="PBP2_LTTR_substrate"/>
    <property type="match status" value="1"/>
</dbReference>
<dbReference type="SUPFAM" id="SSF53850">
    <property type="entry name" value="Periplasmic binding protein-like II"/>
    <property type="match status" value="1"/>
</dbReference>
<dbReference type="Proteomes" id="UP000196531">
    <property type="component" value="Unassembled WGS sequence"/>
</dbReference>
<dbReference type="GO" id="GO:0000976">
    <property type="term" value="F:transcription cis-regulatory region binding"/>
    <property type="evidence" value="ECO:0007669"/>
    <property type="project" value="TreeGrafter"/>
</dbReference>
<dbReference type="PANTHER" id="PTHR30126">
    <property type="entry name" value="HTH-TYPE TRANSCRIPTIONAL REGULATOR"/>
    <property type="match status" value="1"/>
</dbReference>